<comment type="caution">
    <text evidence="5">The sequence shown here is derived from an EMBL/GenBank/DDBJ whole genome shotgun (WGS) entry which is preliminary data.</text>
</comment>
<accession>A0A4Q4ZJ59</accession>
<dbReference type="Pfam" id="PF13191">
    <property type="entry name" value="AAA_16"/>
    <property type="match status" value="1"/>
</dbReference>
<feature type="compositionally biased region" description="Polar residues" evidence="3">
    <location>
        <begin position="1"/>
        <end position="10"/>
    </location>
</feature>
<dbReference type="Proteomes" id="UP000295198">
    <property type="component" value="Unassembled WGS sequence"/>
</dbReference>
<dbReference type="PANTHER" id="PTHR16305">
    <property type="entry name" value="TESTICULAR SOLUBLE ADENYLYL CYCLASE"/>
    <property type="match status" value="1"/>
</dbReference>
<dbReference type="InterPro" id="IPR027417">
    <property type="entry name" value="P-loop_NTPase"/>
</dbReference>
<dbReference type="OrthoDB" id="5476461at2"/>
<sequence length="1088" mass="115986">MRTATTSSMSVDDRRERGGQPQLPASSWSAATEALRSPLPRIASEARTARDPVRTAVVRISVLLPGGGHLHRRSAVRRVDGTGQNWTETTGSAPAALVRAGHGHPSDRAGMLGMRVTMGVLTRPDLPPGTGRDLVEALHDLHHRAGRPSLRSIAGYVGCSPTTVSAVFSSPRLPTWGVLELVVESLGGDVEMFRTLWLAADAAEGGGSPGSLVPVAGRKDELRAVRLHLVGGRGLLLVTGEAGIGKSHLVRAATAAVDGEVFVAKGACLPLSAAVPVLPVSDALRAVHDVDGGRWLGEALAGTAPYVTEALVPLLPELEAAPQHTPQEDAWSRHRMSLAVGAVLAALADLRPLAVVVEDLHWADPATLDMLEHLLARGPAVPVVGSWRTDDPTTAQATLDWFQRVTRLPDVDALPLGPLSEDETAEQLALLGVSTATAGLIHRRSAGQPLFTEQLAAQPVGAPMPSLLADLLDRRLADLDGPAWRVARTLGVADRSLDDRILADAAGVTGTELSGALHELADRRLLRVGSTRLVEVHHPLLAEAIRRRLVPGELADEHRRLAEGLGRRPDVSPAEVAEHWQRAGVPAEELTWRVAAARAAAQRYALAQAADQWLRVLSLWPDGLLEAGDPPIRKPEVYDAAMEILCFLDVLTGWQVAEAALRDLSDPSDPAAAGTFRRAAYIRCWLGDPDGALSLVDRAIALHEGRPPSPAYVDALHVRDQILDALGRYEEARATSARAREMAAGLDIPTTYRNILIREAIHQSDVGHADRALALLGEAAPRAGDRPDPGADIHLAVTRTAVLTDMGRPVEEVLAAGTSGLEAAAAWGIETRPVLMIRANMAAALRLSGQVGRAAALIDPLISDDPPTPETSCVHAERACVDVLRGRCADALSRFTALADFRDGLISNRLEDVRYDSDALLWCGQHDRALALLTEVLQDGLPTDAAIMAGGPLVLAARATADLAERSATTDRLSCARELRRLLGRARSSPFAERPTHAAGPAEGTTWAAELARLTQDATVEQWTRAAAAWDRLHRPHDAAYCRWRGAQVALREGRATLGGRLLRRAATDAREHVPLSRAIEATGLART</sequence>
<dbReference type="EMBL" id="SDKM01000003">
    <property type="protein sequence ID" value="RYP88303.1"/>
    <property type="molecule type" value="Genomic_DNA"/>
</dbReference>
<gene>
    <name evidence="5" type="ORF">EKO23_02940</name>
</gene>
<evidence type="ECO:0000256" key="2">
    <source>
        <dbReference type="ARBA" id="ARBA00022840"/>
    </source>
</evidence>
<dbReference type="Gene3D" id="1.25.40.10">
    <property type="entry name" value="Tetratricopeptide repeat domain"/>
    <property type="match status" value="1"/>
</dbReference>
<dbReference type="GO" id="GO:0005737">
    <property type="term" value="C:cytoplasm"/>
    <property type="evidence" value="ECO:0007669"/>
    <property type="project" value="TreeGrafter"/>
</dbReference>
<dbReference type="AlphaFoldDB" id="A0A4Q4ZJ59"/>
<proteinExistence type="predicted"/>
<evidence type="ECO:0000313" key="6">
    <source>
        <dbReference type="Proteomes" id="UP000295198"/>
    </source>
</evidence>
<dbReference type="GO" id="GO:0005524">
    <property type="term" value="F:ATP binding"/>
    <property type="evidence" value="ECO:0007669"/>
    <property type="project" value="UniProtKB-KW"/>
</dbReference>
<feature type="region of interest" description="Disordered" evidence="3">
    <location>
        <begin position="1"/>
        <end position="31"/>
    </location>
</feature>
<dbReference type="InterPro" id="IPR011990">
    <property type="entry name" value="TPR-like_helical_dom_sf"/>
</dbReference>
<organism evidence="5 6">
    <name type="scientific">Nocardioides guangzhouensis</name>
    <dbReference type="NCBI Taxonomy" id="2497878"/>
    <lineage>
        <taxon>Bacteria</taxon>
        <taxon>Bacillati</taxon>
        <taxon>Actinomycetota</taxon>
        <taxon>Actinomycetes</taxon>
        <taxon>Propionibacteriales</taxon>
        <taxon>Nocardioidaceae</taxon>
        <taxon>Nocardioides</taxon>
    </lineage>
</organism>
<protein>
    <recommendedName>
        <fullName evidence="4">Orc1-like AAA ATPase domain-containing protein</fullName>
    </recommendedName>
</protein>
<dbReference type="SUPFAM" id="SSF48452">
    <property type="entry name" value="TPR-like"/>
    <property type="match status" value="1"/>
</dbReference>
<dbReference type="GO" id="GO:0004016">
    <property type="term" value="F:adenylate cyclase activity"/>
    <property type="evidence" value="ECO:0007669"/>
    <property type="project" value="TreeGrafter"/>
</dbReference>
<evidence type="ECO:0000256" key="3">
    <source>
        <dbReference type="SAM" id="MobiDB-lite"/>
    </source>
</evidence>
<evidence type="ECO:0000313" key="5">
    <source>
        <dbReference type="EMBL" id="RYP88303.1"/>
    </source>
</evidence>
<dbReference type="InterPro" id="IPR041664">
    <property type="entry name" value="AAA_16"/>
</dbReference>
<evidence type="ECO:0000256" key="1">
    <source>
        <dbReference type="ARBA" id="ARBA00022741"/>
    </source>
</evidence>
<name>A0A4Q4ZJ59_9ACTN</name>
<reference evidence="5 6" key="1">
    <citation type="submission" date="2019-01" db="EMBL/GenBank/DDBJ databases">
        <title>Nocardioides guangzhouensis sp. nov., an actinobacterium isolated from soil.</title>
        <authorList>
            <person name="Fu Y."/>
            <person name="Cai Y."/>
            <person name="Lin Z."/>
            <person name="Chen P."/>
        </authorList>
    </citation>
    <scope>NUCLEOTIDE SEQUENCE [LARGE SCALE GENOMIC DNA]</scope>
    <source>
        <strain evidence="5 6">130</strain>
    </source>
</reference>
<feature type="domain" description="Orc1-like AAA ATPase" evidence="4">
    <location>
        <begin position="215"/>
        <end position="383"/>
    </location>
</feature>
<keyword evidence="1" id="KW-0547">Nucleotide-binding</keyword>
<keyword evidence="2" id="KW-0067">ATP-binding</keyword>
<dbReference type="PANTHER" id="PTHR16305:SF35">
    <property type="entry name" value="TRANSCRIPTIONAL ACTIVATOR DOMAIN"/>
    <property type="match status" value="1"/>
</dbReference>
<dbReference type="SUPFAM" id="SSF52540">
    <property type="entry name" value="P-loop containing nucleoside triphosphate hydrolases"/>
    <property type="match status" value="1"/>
</dbReference>
<keyword evidence="6" id="KW-1185">Reference proteome</keyword>
<evidence type="ECO:0000259" key="4">
    <source>
        <dbReference type="Pfam" id="PF13191"/>
    </source>
</evidence>